<dbReference type="PANTHER" id="PTHR39964">
    <property type="entry name" value="UPF0292 PROTEIN TK1411"/>
    <property type="match status" value="1"/>
</dbReference>
<dbReference type="Gene3D" id="3.40.1360.10">
    <property type="match status" value="1"/>
</dbReference>
<dbReference type="OrthoDB" id="56459at2157"/>
<organism evidence="3 4">
    <name type="scientific">Methanocella arvoryzae (strain DSM 22066 / NBRC 105507 / MRE50)</name>
    <dbReference type="NCBI Taxonomy" id="351160"/>
    <lineage>
        <taxon>Archaea</taxon>
        <taxon>Methanobacteriati</taxon>
        <taxon>Methanobacteriota</taxon>
        <taxon>Stenosarchaea group</taxon>
        <taxon>Methanomicrobia</taxon>
        <taxon>Methanocellales</taxon>
        <taxon>Methanocellaceae</taxon>
        <taxon>Methanocella</taxon>
    </lineage>
</organism>
<evidence type="ECO:0000313" key="4">
    <source>
        <dbReference type="Proteomes" id="UP000000663"/>
    </source>
</evidence>
<accession>Q0W792</accession>
<dbReference type="AlphaFoldDB" id="Q0W792"/>
<evidence type="ECO:0000313" key="3">
    <source>
        <dbReference type="EMBL" id="CAJ35751.1"/>
    </source>
</evidence>
<dbReference type="PROSITE" id="PS50880">
    <property type="entry name" value="TOPRIM"/>
    <property type="match status" value="1"/>
</dbReference>
<dbReference type="InterPro" id="IPR022972">
    <property type="entry name" value="UPF0292"/>
</dbReference>
<dbReference type="Proteomes" id="UP000000663">
    <property type="component" value="Chromosome"/>
</dbReference>
<proteinExistence type="inferred from homology"/>
<evidence type="ECO:0000259" key="2">
    <source>
        <dbReference type="PROSITE" id="PS50880"/>
    </source>
</evidence>
<keyword evidence="4" id="KW-1185">Reference proteome</keyword>
<evidence type="ECO:0000256" key="1">
    <source>
        <dbReference type="HAMAP-Rule" id="MF_01095"/>
    </source>
</evidence>
<sequence>MMDDCERLAELQLLIDELAHRALNGSVILVEGRRDREALDALGIRGEIMMTSQKQLFTLCEELARSGGDVIILSDWDDRGEEVAGLVQTYLEADGLRPDLEIRNKVRQLVRKEIKDVENLHRYIARLREICSTKPQPY</sequence>
<protein>
    <recommendedName>
        <fullName evidence="1">UPF0292 protein RCIX285</fullName>
    </recommendedName>
</protein>
<dbReference type="SUPFAM" id="SSF110455">
    <property type="entry name" value="Toprim domain"/>
    <property type="match status" value="1"/>
</dbReference>
<dbReference type="HAMAP" id="MF_01095">
    <property type="entry name" value="UPF0292"/>
    <property type="match status" value="1"/>
</dbReference>
<dbReference type="PANTHER" id="PTHR39964:SF2">
    <property type="entry name" value="UPF0292 PROTEIN MJ1624"/>
    <property type="match status" value="1"/>
</dbReference>
<gene>
    <name evidence="3" type="ORF">RCIX285</name>
</gene>
<name>Q0W792_METAR</name>
<dbReference type="InterPro" id="IPR006171">
    <property type="entry name" value="TOPRIM_dom"/>
</dbReference>
<reference evidence="3 4" key="1">
    <citation type="journal article" date="2006" name="Science">
        <title>Genome of rice cluster I archaea -- the key methane producers in the rice rhizosphere.</title>
        <authorList>
            <person name="Erkel C."/>
            <person name="Kube M."/>
            <person name="Reinhardt R."/>
            <person name="Liesack W."/>
        </authorList>
    </citation>
    <scope>NUCLEOTIDE SEQUENCE [LARGE SCALE GENOMIC DNA]</scope>
    <source>
        <strain evidence="4">DSM 22066 / NBRC 105507 / MRE50</strain>
    </source>
</reference>
<dbReference type="STRING" id="351160.RCIX285"/>
<dbReference type="EMBL" id="AM114193">
    <property type="protein sequence ID" value="CAJ35751.1"/>
    <property type="molecule type" value="Genomic_DNA"/>
</dbReference>
<dbReference type="KEGG" id="rci:RCIX285"/>
<dbReference type="eggNOG" id="arCOG01486">
    <property type="taxonomic scope" value="Archaea"/>
</dbReference>
<comment type="similarity">
    <text evidence="1">Belongs to the UPF0292 family.</text>
</comment>
<feature type="domain" description="Toprim" evidence="2">
    <location>
        <begin position="25"/>
        <end position="106"/>
    </location>
</feature>